<evidence type="ECO:0000256" key="1">
    <source>
        <dbReference type="SAM" id="Phobius"/>
    </source>
</evidence>
<gene>
    <name evidence="2" type="ORF">KME07_19205</name>
</gene>
<name>A0A951PE82_9CYAN</name>
<proteinExistence type="predicted"/>
<evidence type="ECO:0000313" key="3">
    <source>
        <dbReference type="Proteomes" id="UP000707356"/>
    </source>
</evidence>
<reference evidence="2" key="2">
    <citation type="journal article" date="2022" name="Microbiol. Resour. Announc.">
        <title>Metagenome Sequencing to Explore Phylogenomics of Terrestrial Cyanobacteria.</title>
        <authorList>
            <person name="Ward R.D."/>
            <person name="Stajich J.E."/>
            <person name="Johansen J.R."/>
            <person name="Huntemann M."/>
            <person name="Clum A."/>
            <person name="Foster B."/>
            <person name="Foster B."/>
            <person name="Roux S."/>
            <person name="Palaniappan K."/>
            <person name="Varghese N."/>
            <person name="Mukherjee S."/>
            <person name="Reddy T.B.K."/>
            <person name="Daum C."/>
            <person name="Copeland A."/>
            <person name="Chen I.A."/>
            <person name="Ivanova N.N."/>
            <person name="Kyrpides N.C."/>
            <person name="Shapiro N."/>
            <person name="Eloe-Fadrosh E.A."/>
            <person name="Pietrasiak N."/>
        </authorList>
    </citation>
    <scope>NUCLEOTIDE SEQUENCE</scope>
    <source>
        <strain evidence="2">GSE-TBD4-15B</strain>
    </source>
</reference>
<comment type="caution">
    <text evidence="2">The sequence shown here is derived from an EMBL/GenBank/DDBJ whole genome shotgun (WGS) entry which is preliminary data.</text>
</comment>
<dbReference type="Proteomes" id="UP000707356">
    <property type="component" value="Unassembled WGS sequence"/>
</dbReference>
<sequence>MLHRLRRANLKRVNLLPINLLIGLLVALGGAFVNQPQPLAHEVELSNEVGGTLHIEPNDSPKAGTASLTWIALTRRGGQPIPLADCNCNLSVYAQPYSPGDRPIQQPTLSATSAEGRTGMPSASITFPRAGAYELVLQGSPTAAGAFSPFELRFAVTVAQ</sequence>
<evidence type="ECO:0000313" key="2">
    <source>
        <dbReference type="EMBL" id="MBW4467560.1"/>
    </source>
</evidence>
<protein>
    <submittedName>
        <fullName evidence="2">FixH family protein</fullName>
    </submittedName>
</protein>
<reference evidence="2" key="1">
    <citation type="submission" date="2021-05" db="EMBL/GenBank/DDBJ databases">
        <authorList>
            <person name="Pietrasiak N."/>
            <person name="Ward R."/>
            <person name="Stajich J.E."/>
            <person name="Kurbessoian T."/>
        </authorList>
    </citation>
    <scope>NUCLEOTIDE SEQUENCE</scope>
    <source>
        <strain evidence="2">GSE-TBD4-15B</strain>
    </source>
</reference>
<dbReference type="AlphaFoldDB" id="A0A951PE82"/>
<dbReference type="EMBL" id="JAHHHV010000078">
    <property type="protein sequence ID" value="MBW4467560.1"/>
    <property type="molecule type" value="Genomic_DNA"/>
</dbReference>
<organism evidence="2 3">
    <name type="scientific">Pegethrix bostrychoides GSE-TBD4-15B</name>
    <dbReference type="NCBI Taxonomy" id="2839662"/>
    <lineage>
        <taxon>Bacteria</taxon>
        <taxon>Bacillati</taxon>
        <taxon>Cyanobacteriota</taxon>
        <taxon>Cyanophyceae</taxon>
        <taxon>Oculatellales</taxon>
        <taxon>Oculatellaceae</taxon>
        <taxon>Pegethrix</taxon>
    </lineage>
</organism>
<accession>A0A951PE82</accession>
<keyword evidence="1" id="KW-0812">Transmembrane</keyword>
<keyword evidence="1" id="KW-1133">Transmembrane helix</keyword>
<keyword evidence="1" id="KW-0472">Membrane</keyword>
<feature type="transmembrane region" description="Helical" evidence="1">
    <location>
        <begin position="12"/>
        <end position="33"/>
    </location>
</feature>